<name>A0A151X077_9HYME</name>
<dbReference type="InterPro" id="IPR012337">
    <property type="entry name" value="RNaseH-like_sf"/>
</dbReference>
<dbReference type="Proteomes" id="UP000075809">
    <property type="component" value="Unassembled WGS sequence"/>
</dbReference>
<keyword evidence="2" id="KW-1185">Reference proteome</keyword>
<evidence type="ECO:0000313" key="2">
    <source>
        <dbReference type="Proteomes" id="UP000075809"/>
    </source>
</evidence>
<dbReference type="EMBL" id="KQ982619">
    <property type="protein sequence ID" value="KYQ53760.1"/>
    <property type="molecule type" value="Genomic_DNA"/>
</dbReference>
<sequence length="423" mass="48885">MSDLKDLKIMYWNCRGALSKKADIEKLSESYDILFLAETCVGPLHDFRVRGFDSLRIDSNMANVRGMIVLIRNPITYSPIDLSSMIDNSIEALGIKLSSNKSHLFLIGAYRHSPSPPEIPLPYEGKLAWLDEPFSMEELYAVLQSVKSSSNPGLDKKLARNFLSKVVIYGEMDLRIKLNDLKVIEDYARFRQPQLAKCIIVRAWERINQLRPLIGPPRKFEIFDYPYDALTEKIKINTIVGMRRKSEKGFSDTKMILTDDTKMVITELYDLERDSIIVYTDGSRGEHSRSTGAIVFENNDYGYKVSLNGLCSSYTAEAFAIKAALEIIVNRDFDRCTDMIVFSDCKSVLETIKNNHLNVYKNESLDHFVWQCSRYYELRTKLVQELRLRKVFHHVDVIELIKAEDWTTLRVVFNFIKKIIRII</sequence>
<dbReference type="GO" id="GO:0003676">
    <property type="term" value="F:nucleic acid binding"/>
    <property type="evidence" value="ECO:0007669"/>
    <property type="project" value="InterPro"/>
</dbReference>
<dbReference type="Gene3D" id="3.30.420.10">
    <property type="entry name" value="Ribonuclease H-like superfamily/Ribonuclease H"/>
    <property type="match status" value="1"/>
</dbReference>
<dbReference type="InterPro" id="IPR036397">
    <property type="entry name" value="RNaseH_sf"/>
</dbReference>
<reference evidence="1 2" key="1">
    <citation type="submission" date="2015-09" db="EMBL/GenBank/DDBJ databases">
        <title>Trachymyrmex zeteki WGS genome.</title>
        <authorList>
            <person name="Nygaard S."/>
            <person name="Hu H."/>
            <person name="Boomsma J."/>
            <person name="Zhang G."/>
        </authorList>
    </citation>
    <scope>NUCLEOTIDE SEQUENCE [LARGE SCALE GENOMIC DNA]</scope>
    <source>
        <strain evidence="1">Tzet28-1</strain>
        <tissue evidence="1">Whole body</tissue>
    </source>
</reference>
<accession>A0A151X077</accession>
<dbReference type="AlphaFoldDB" id="A0A151X077"/>
<protein>
    <submittedName>
        <fullName evidence="1">Uncharacterized protein</fullName>
    </submittedName>
</protein>
<dbReference type="SUPFAM" id="SSF53098">
    <property type="entry name" value="Ribonuclease H-like"/>
    <property type="match status" value="1"/>
</dbReference>
<gene>
    <name evidence="1" type="ORF">ALC60_07312</name>
</gene>
<dbReference type="Gene3D" id="3.60.10.10">
    <property type="entry name" value="Endonuclease/exonuclease/phosphatase"/>
    <property type="match status" value="1"/>
</dbReference>
<dbReference type="InterPro" id="IPR036691">
    <property type="entry name" value="Endo/exonu/phosph_ase_sf"/>
</dbReference>
<proteinExistence type="predicted"/>
<dbReference type="SUPFAM" id="SSF56219">
    <property type="entry name" value="DNase I-like"/>
    <property type="match status" value="1"/>
</dbReference>
<evidence type="ECO:0000313" key="1">
    <source>
        <dbReference type="EMBL" id="KYQ53760.1"/>
    </source>
</evidence>
<organism evidence="1 2">
    <name type="scientific">Mycetomoellerius zeteki</name>
    <dbReference type="NCBI Taxonomy" id="64791"/>
    <lineage>
        <taxon>Eukaryota</taxon>
        <taxon>Metazoa</taxon>
        <taxon>Ecdysozoa</taxon>
        <taxon>Arthropoda</taxon>
        <taxon>Hexapoda</taxon>
        <taxon>Insecta</taxon>
        <taxon>Pterygota</taxon>
        <taxon>Neoptera</taxon>
        <taxon>Endopterygota</taxon>
        <taxon>Hymenoptera</taxon>
        <taxon>Apocrita</taxon>
        <taxon>Aculeata</taxon>
        <taxon>Formicoidea</taxon>
        <taxon>Formicidae</taxon>
        <taxon>Myrmicinae</taxon>
        <taxon>Mycetomoellerius</taxon>
    </lineage>
</organism>